<dbReference type="CDD" id="cd02870">
    <property type="entry name" value="PseudoU_synth_RsuA_like"/>
    <property type="match status" value="1"/>
</dbReference>
<dbReference type="PROSITE" id="PS50889">
    <property type="entry name" value="S4"/>
    <property type="match status" value="1"/>
</dbReference>
<dbReference type="SMART" id="SM00363">
    <property type="entry name" value="S4"/>
    <property type="match status" value="1"/>
</dbReference>
<evidence type="ECO:0000259" key="7">
    <source>
        <dbReference type="SMART" id="SM00363"/>
    </source>
</evidence>
<evidence type="ECO:0000256" key="4">
    <source>
        <dbReference type="ARBA" id="ARBA00023235"/>
    </source>
</evidence>
<dbReference type="SUPFAM" id="SSF55120">
    <property type="entry name" value="Pseudouridine synthase"/>
    <property type="match status" value="1"/>
</dbReference>
<evidence type="ECO:0000313" key="9">
    <source>
        <dbReference type="Proteomes" id="UP000663791"/>
    </source>
</evidence>
<dbReference type="Proteomes" id="UP000663791">
    <property type="component" value="Unassembled WGS sequence"/>
</dbReference>
<evidence type="ECO:0000256" key="5">
    <source>
        <dbReference type="PROSITE-ProRule" id="PRU00182"/>
    </source>
</evidence>
<organism evidence="8 9">
    <name type="scientific">Nocardioides faecalis</name>
    <dbReference type="NCBI Taxonomy" id="2803858"/>
    <lineage>
        <taxon>Bacteria</taxon>
        <taxon>Bacillati</taxon>
        <taxon>Actinomycetota</taxon>
        <taxon>Actinomycetes</taxon>
        <taxon>Propionibacteriales</taxon>
        <taxon>Nocardioidaceae</taxon>
        <taxon>Nocardioides</taxon>
    </lineage>
</organism>
<dbReference type="Gene3D" id="3.30.70.1560">
    <property type="entry name" value="Alpha-L RNA-binding motif"/>
    <property type="match status" value="1"/>
</dbReference>
<dbReference type="Pfam" id="PF01479">
    <property type="entry name" value="S4"/>
    <property type="match status" value="1"/>
</dbReference>
<comment type="similarity">
    <text evidence="2 6">Belongs to the pseudouridine synthase RsuA family.</text>
</comment>
<dbReference type="EMBL" id="JAERTX010000020">
    <property type="protein sequence ID" value="MBM9461620.1"/>
    <property type="molecule type" value="Genomic_DNA"/>
</dbReference>
<dbReference type="InterPro" id="IPR042092">
    <property type="entry name" value="PsdUridine_s_RsuA/RluB/E/F_cat"/>
</dbReference>
<dbReference type="EC" id="5.4.99.-" evidence="6"/>
<dbReference type="InterPro" id="IPR036986">
    <property type="entry name" value="S4_RNA-bd_sf"/>
</dbReference>
<evidence type="ECO:0000256" key="3">
    <source>
        <dbReference type="ARBA" id="ARBA00022884"/>
    </source>
</evidence>
<dbReference type="SUPFAM" id="SSF55174">
    <property type="entry name" value="Alpha-L RNA-binding motif"/>
    <property type="match status" value="1"/>
</dbReference>
<dbReference type="Pfam" id="PF00849">
    <property type="entry name" value="PseudoU_synth_2"/>
    <property type="match status" value="1"/>
</dbReference>
<keyword evidence="3 5" id="KW-0694">RNA-binding</keyword>
<comment type="catalytic activity">
    <reaction evidence="1">
        <text>a uridine in RNA = a pseudouridine in RNA</text>
        <dbReference type="Rhea" id="RHEA:48348"/>
        <dbReference type="Rhea" id="RHEA-COMP:12068"/>
        <dbReference type="Rhea" id="RHEA-COMP:12069"/>
        <dbReference type="ChEBI" id="CHEBI:65314"/>
        <dbReference type="ChEBI" id="CHEBI:65315"/>
    </reaction>
</comment>
<evidence type="ECO:0000256" key="2">
    <source>
        <dbReference type="ARBA" id="ARBA00008348"/>
    </source>
</evidence>
<dbReference type="InterPro" id="IPR018496">
    <property type="entry name" value="PsdUridine_synth_RsuA/RluB_CS"/>
</dbReference>
<dbReference type="PANTHER" id="PTHR47683:SF2">
    <property type="entry name" value="RNA-BINDING S4 DOMAIN-CONTAINING PROTEIN"/>
    <property type="match status" value="1"/>
</dbReference>
<dbReference type="InterPro" id="IPR006145">
    <property type="entry name" value="PsdUridine_synth_RsuA/RluA"/>
</dbReference>
<dbReference type="CDD" id="cd00165">
    <property type="entry name" value="S4"/>
    <property type="match status" value="1"/>
</dbReference>
<dbReference type="GO" id="GO:0005829">
    <property type="term" value="C:cytosol"/>
    <property type="evidence" value="ECO:0007669"/>
    <property type="project" value="UniProtKB-ARBA"/>
</dbReference>
<dbReference type="PROSITE" id="PS01149">
    <property type="entry name" value="PSI_RSU"/>
    <property type="match status" value="1"/>
</dbReference>
<keyword evidence="4 6" id="KW-0413">Isomerase</keyword>
<keyword evidence="9" id="KW-1185">Reference proteome</keyword>
<proteinExistence type="inferred from homology"/>
<dbReference type="GO" id="GO:0003723">
    <property type="term" value="F:RNA binding"/>
    <property type="evidence" value="ECO:0007669"/>
    <property type="project" value="UniProtKB-KW"/>
</dbReference>
<dbReference type="InterPro" id="IPR002942">
    <property type="entry name" value="S4_RNA-bd"/>
</dbReference>
<comment type="caution">
    <text evidence="8">The sequence shown here is derived from an EMBL/GenBank/DDBJ whole genome shotgun (WGS) entry which is preliminary data.</text>
</comment>
<protein>
    <recommendedName>
        <fullName evidence="6">Pseudouridine synthase</fullName>
        <ecNumber evidence="6">5.4.99.-</ecNumber>
    </recommendedName>
</protein>
<dbReference type="FunFam" id="3.10.290.10:FF:000003">
    <property type="entry name" value="Pseudouridine synthase"/>
    <property type="match status" value="1"/>
</dbReference>
<dbReference type="InterPro" id="IPR000748">
    <property type="entry name" value="PsdUridine_synth_RsuA/RluB/E/F"/>
</dbReference>
<dbReference type="PANTHER" id="PTHR47683">
    <property type="entry name" value="PSEUDOURIDINE SYNTHASE FAMILY PROTEIN-RELATED"/>
    <property type="match status" value="1"/>
</dbReference>
<evidence type="ECO:0000256" key="1">
    <source>
        <dbReference type="ARBA" id="ARBA00000073"/>
    </source>
</evidence>
<name>A0A939C003_9ACTN</name>
<dbReference type="Gene3D" id="3.30.70.580">
    <property type="entry name" value="Pseudouridine synthase I, catalytic domain, N-terminal subdomain"/>
    <property type="match status" value="1"/>
</dbReference>
<dbReference type="RefSeq" id="WP_205292937.1">
    <property type="nucleotide sequence ID" value="NZ_CP074406.1"/>
</dbReference>
<dbReference type="AlphaFoldDB" id="A0A939C003"/>
<gene>
    <name evidence="8" type="ORF">JK386_17095</name>
</gene>
<dbReference type="InterPro" id="IPR050343">
    <property type="entry name" value="RsuA_PseudoU_synthase"/>
</dbReference>
<dbReference type="InterPro" id="IPR020094">
    <property type="entry name" value="TruA/RsuA/RluB/E/F_N"/>
</dbReference>
<dbReference type="FunFam" id="3.30.70.1560:FF:000001">
    <property type="entry name" value="Pseudouridine synthase"/>
    <property type="match status" value="1"/>
</dbReference>
<dbReference type="Gene3D" id="3.10.290.10">
    <property type="entry name" value="RNA-binding S4 domain"/>
    <property type="match status" value="1"/>
</dbReference>
<dbReference type="GO" id="GO:0120159">
    <property type="term" value="F:rRNA pseudouridine synthase activity"/>
    <property type="evidence" value="ECO:0007669"/>
    <property type="project" value="UniProtKB-ARBA"/>
</dbReference>
<accession>A0A939C003</accession>
<dbReference type="GO" id="GO:0000455">
    <property type="term" value="P:enzyme-directed rRNA pseudouridine synthesis"/>
    <property type="evidence" value="ECO:0007669"/>
    <property type="project" value="UniProtKB-ARBA"/>
</dbReference>
<evidence type="ECO:0000313" key="8">
    <source>
        <dbReference type="EMBL" id="MBM9461620.1"/>
    </source>
</evidence>
<feature type="domain" description="RNA-binding S4" evidence="7">
    <location>
        <begin position="21"/>
        <end position="80"/>
    </location>
</feature>
<dbReference type="NCBIfam" id="TIGR00093">
    <property type="entry name" value="pseudouridine synthase"/>
    <property type="match status" value="1"/>
</dbReference>
<reference evidence="8" key="1">
    <citation type="submission" date="2021-01" db="EMBL/GenBank/DDBJ databases">
        <title>Novel species in genus Nocardioides.</title>
        <authorList>
            <person name="Zhang G."/>
        </authorList>
    </citation>
    <scope>NUCLEOTIDE SEQUENCE</scope>
    <source>
        <strain evidence="8">Zg-536</strain>
    </source>
</reference>
<sequence length="263" mass="28938">MKPEQPREIPREIALDDDGQIRLQKLLASAGVASRRRCEELMLGGEVEVDGEVVTRLGTKVDPRTAVIKVSGKRLPPLSDRMYLVLNKPRGVVSTMADPRGRRTLSDVLTDVLPEDPGLRLFHVGRLDTDTSGLLLLTNDGEFAHRMAHPSFEVEKTYVAEVAGRMTKAGVAELLAGVTLDDGPVEVRRARLLDTAADRSIIELVIHEGRNRIVRRLLDQVGHPVRQLSRTRFGPIELGTLRSGATRELSGDELGQLLELVGL</sequence>
<evidence type="ECO:0000256" key="6">
    <source>
        <dbReference type="RuleBase" id="RU003887"/>
    </source>
</evidence>
<dbReference type="InterPro" id="IPR020103">
    <property type="entry name" value="PsdUridine_synth_cat_dom_sf"/>
</dbReference>